<feature type="transmembrane region" description="Helical" evidence="6">
    <location>
        <begin position="703"/>
        <end position="723"/>
    </location>
</feature>
<dbReference type="InterPro" id="IPR015947">
    <property type="entry name" value="PUA-like_sf"/>
</dbReference>
<dbReference type="EMBL" id="JH930469">
    <property type="protein sequence ID" value="EKM59081.1"/>
    <property type="molecule type" value="Genomic_DNA"/>
</dbReference>
<dbReference type="PROSITE" id="PS00518">
    <property type="entry name" value="ZF_RING_1"/>
    <property type="match status" value="1"/>
</dbReference>
<dbReference type="PANTHER" id="PTHR23327">
    <property type="entry name" value="RING FINGER PROTEIN 127"/>
    <property type="match status" value="1"/>
</dbReference>
<dbReference type="PROSITE" id="PS50089">
    <property type="entry name" value="ZF_RING_2"/>
    <property type="match status" value="1"/>
</dbReference>
<evidence type="ECO:0000256" key="4">
    <source>
        <dbReference type="PROSITE-ProRule" id="PRU00175"/>
    </source>
</evidence>
<dbReference type="InterPro" id="IPR013083">
    <property type="entry name" value="Znf_RING/FYVE/PHD"/>
</dbReference>
<dbReference type="InterPro" id="IPR017907">
    <property type="entry name" value="Znf_RING_CS"/>
</dbReference>
<dbReference type="InterPro" id="IPR046336">
    <property type="entry name" value="Lon_prtase_N_sf"/>
</dbReference>
<name>K5V8E6_PHACS</name>
<dbReference type="InParanoid" id="K5V8E6"/>
<sequence>MTTEGPPHAQPSSIARPHAATSNSRLIPLSSASSNTASTSLSLPPPPSTAPSPHDTDAFSTLDPATLLPLLRCPLCVYERASSSSSRAAALAPTEALLEQPTTLRCGHTLCAAHLSALPTPAAALPPVTGVARPCPLPTCPSRTGRTLRAGEVSTFVHPEARVGFVPAPPDADAGDNHGGGGGDDGTRDPGHRADVLVQKAVALVRRAYGDGEEQEEEAVIGGGGGVAPDDRTDDEDEDEEGASGTEAEGRLQQPAARPSSLRRPHTPSGPGRPRKRRRLVRHSDVRAPRHTTPPRDGRGAPTFEKELLAELTCEICFALLWQPVTTPCQHTFCARCLHRTMDHSSACPICRQTLPGYAYFQDHPCNKVVLSLILKAFPTQYDERGATIEAEERDARLDTPILDAQLSFPGMPTMLHLFEPRFRLMLRRCLATPHPSFGMIPRPRAAAAAGAGADAGNDYGTMLEIRNVQMLPDGRSIVETWGTYRFRIMERGVLDGYTVGRVERVEDIVDEEADAADIAAAAPAPVHAPHASGGGAGGSASAGASAAGPGGYSAAPFAGPSSRAGHHGGAAPPSHEPRRTGATNAELMTVCRDFLEELTEGTPWVGQHLHQSYVPMPADAVRFSFWMALSRPSATAPPACHLIAALCFLLPQKKKRSRAYASASPAQVVLWWLYALLTRLVPVRPPAVLHPAMLGFRRRHSIVRVGYAGWLVISAAVLWAQLGLWAGPVPAAVVPERREERR</sequence>
<dbReference type="AlphaFoldDB" id="K5V8E6"/>
<accession>K5V8E6</accession>
<dbReference type="GO" id="GO:0008270">
    <property type="term" value="F:zinc ion binding"/>
    <property type="evidence" value="ECO:0007669"/>
    <property type="project" value="UniProtKB-KW"/>
</dbReference>
<dbReference type="Pfam" id="PF02190">
    <property type="entry name" value="LON_substr_bdg"/>
    <property type="match status" value="1"/>
</dbReference>
<dbReference type="Gene3D" id="2.30.130.40">
    <property type="entry name" value="LON domain-like"/>
    <property type="match status" value="1"/>
</dbReference>
<evidence type="ECO:0000256" key="6">
    <source>
        <dbReference type="SAM" id="Phobius"/>
    </source>
</evidence>
<evidence type="ECO:0000313" key="9">
    <source>
        <dbReference type="Proteomes" id="UP000008370"/>
    </source>
</evidence>
<keyword evidence="6" id="KW-0812">Transmembrane</keyword>
<evidence type="ECO:0000256" key="3">
    <source>
        <dbReference type="ARBA" id="ARBA00022833"/>
    </source>
</evidence>
<keyword evidence="3" id="KW-0862">Zinc</keyword>
<feature type="region of interest" description="Disordered" evidence="5">
    <location>
        <begin position="210"/>
        <end position="302"/>
    </location>
</feature>
<evidence type="ECO:0000256" key="2">
    <source>
        <dbReference type="ARBA" id="ARBA00022771"/>
    </source>
</evidence>
<dbReference type="SMART" id="SM00184">
    <property type="entry name" value="RING"/>
    <property type="match status" value="2"/>
</dbReference>
<dbReference type="Proteomes" id="UP000008370">
    <property type="component" value="Unassembled WGS sequence"/>
</dbReference>
<keyword evidence="6" id="KW-0472">Membrane</keyword>
<dbReference type="GO" id="GO:0061630">
    <property type="term" value="F:ubiquitin protein ligase activity"/>
    <property type="evidence" value="ECO:0007669"/>
    <property type="project" value="TreeGrafter"/>
</dbReference>
<protein>
    <recommendedName>
        <fullName evidence="7">RING-type domain-containing protein</fullName>
    </recommendedName>
</protein>
<evidence type="ECO:0000259" key="7">
    <source>
        <dbReference type="PROSITE" id="PS50089"/>
    </source>
</evidence>
<feature type="domain" description="RING-type" evidence="7">
    <location>
        <begin position="314"/>
        <end position="352"/>
    </location>
</feature>
<dbReference type="Gene3D" id="3.30.40.10">
    <property type="entry name" value="Zinc/RING finger domain, C3HC4 (zinc finger)"/>
    <property type="match status" value="1"/>
</dbReference>
<gene>
    <name evidence="8" type="ORF">PHACADRAFT_87866</name>
</gene>
<dbReference type="PANTHER" id="PTHR23327:SF42">
    <property type="entry name" value="LON PEPTIDASE N-TERMINAL DOMAIN AND RING FINGER PROTEIN C14F5.10C"/>
    <property type="match status" value="1"/>
</dbReference>
<dbReference type="GeneID" id="18920586"/>
<dbReference type="OrthoDB" id="264917at2759"/>
<keyword evidence="9" id="KW-1185">Reference proteome</keyword>
<organism evidence="8 9">
    <name type="scientific">Phanerochaete carnosa (strain HHB-10118-sp)</name>
    <name type="common">White-rot fungus</name>
    <name type="synonym">Peniophora carnosa</name>
    <dbReference type="NCBI Taxonomy" id="650164"/>
    <lineage>
        <taxon>Eukaryota</taxon>
        <taxon>Fungi</taxon>
        <taxon>Dikarya</taxon>
        <taxon>Basidiomycota</taxon>
        <taxon>Agaricomycotina</taxon>
        <taxon>Agaricomycetes</taxon>
        <taxon>Polyporales</taxon>
        <taxon>Phanerochaetaceae</taxon>
        <taxon>Phanerochaete</taxon>
    </lineage>
</organism>
<keyword evidence="1" id="KW-0479">Metal-binding</keyword>
<dbReference type="HOGENOM" id="CLU_013989_4_2_1"/>
<reference evidence="8 9" key="1">
    <citation type="journal article" date="2012" name="BMC Genomics">
        <title>Comparative genomics of the white-rot fungi, Phanerochaete carnosa and P. chrysosporium, to elucidate the genetic basis of the distinct wood types they colonize.</title>
        <authorList>
            <person name="Suzuki H."/>
            <person name="MacDonald J."/>
            <person name="Syed K."/>
            <person name="Salamov A."/>
            <person name="Hori C."/>
            <person name="Aerts A."/>
            <person name="Henrissat B."/>
            <person name="Wiebenga A."/>
            <person name="vanKuyk P.A."/>
            <person name="Barry K."/>
            <person name="Lindquist E."/>
            <person name="LaButti K."/>
            <person name="Lapidus A."/>
            <person name="Lucas S."/>
            <person name="Coutinho P."/>
            <person name="Gong Y."/>
            <person name="Samejima M."/>
            <person name="Mahadevan R."/>
            <person name="Abou-Zaid M."/>
            <person name="de Vries R.P."/>
            <person name="Igarashi K."/>
            <person name="Yadav J.S."/>
            <person name="Grigoriev I.V."/>
            <person name="Master E.R."/>
        </authorList>
    </citation>
    <scope>NUCLEOTIDE SEQUENCE [LARGE SCALE GENOMIC DNA]</scope>
    <source>
        <strain evidence="8 9">HHB-10118-sp</strain>
    </source>
</reference>
<feature type="compositionally biased region" description="Low complexity" evidence="5">
    <location>
        <begin position="542"/>
        <end position="563"/>
    </location>
</feature>
<dbReference type="KEGG" id="pco:PHACADRAFT_87866"/>
<keyword evidence="2 4" id="KW-0863">Zinc-finger</keyword>
<feature type="compositionally biased region" description="Acidic residues" evidence="5">
    <location>
        <begin position="232"/>
        <end position="242"/>
    </location>
</feature>
<evidence type="ECO:0000256" key="5">
    <source>
        <dbReference type="SAM" id="MobiDB-lite"/>
    </source>
</evidence>
<feature type="region of interest" description="Disordered" evidence="5">
    <location>
        <begin position="526"/>
        <end position="582"/>
    </location>
</feature>
<dbReference type="InterPro" id="IPR003111">
    <property type="entry name" value="Lon_prtase_N"/>
</dbReference>
<dbReference type="SUPFAM" id="SSF57850">
    <property type="entry name" value="RING/U-box"/>
    <property type="match status" value="1"/>
</dbReference>
<dbReference type="InterPro" id="IPR001841">
    <property type="entry name" value="Znf_RING"/>
</dbReference>
<proteinExistence type="predicted"/>
<dbReference type="CDD" id="cd16514">
    <property type="entry name" value="RING-HC_LONFs_rpt2"/>
    <property type="match status" value="1"/>
</dbReference>
<feature type="region of interest" description="Disordered" evidence="5">
    <location>
        <begin position="1"/>
        <end position="60"/>
    </location>
</feature>
<dbReference type="STRING" id="650164.K5V8E6"/>
<feature type="region of interest" description="Disordered" evidence="5">
    <location>
        <begin position="163"/>
        <end position="192"/>
    </location>
</feature>
<dbReference type="RefSeq" id="XP_007391654.1">
    <property type="nucleotide sequence ID" value="XM_007391592.1"/>
</dbReference>
<feature type="compositionally biased region" description="Basic and acidic residues" evidence="5">
    <location>
        <begin position="282"/>
        <end position="302"/>
    </location>
</feature>
<dbReference type="Pfam" id="PF13923">
    <property type="entry name" value="zf-C3HC4_2"/>
    <property type="match status" value="1"/>
</dbReference>
<dbReference type="SUPFAM" id="SSF88697">
    <property type="entry name" value="PUA domain-like"/>
    <property type="match status" value="1"/>
</dbReference>
<dbReference type="SMART" id="SM00464">
    <property type="entry name" value="LON"/>
    <property type="match status" value="1"/>
</dbReference>
<evidence type="ECO:0000256" key="1">
    <source>
        <dbReference type="ARBA" id="ARBA00022723"/>
    </source>
</evidence>
<evidence type="ECO:0000313" key="8">
    <source>
        <dbReference type="EMBL" id="EKM59081.1"/>
    </source>
</evidence>
<keyword evidence="6" id="KW-1133">Transmembrane helix</keyword>
<feature type="compositionally biased region" description="Low complexity" evidence="5">
    <location>
        <begin position="28"/>
        <end position="42"/>
    </location>
</feature>